<dbReference type="Proteomes" id="UP000176604">
    <property type="component" value="Unassembled WGS sequence"/>
</dbReference>
<organism evidence="3 4">
    <name type="scientific">Candidatus Uhrbacteria bacterium RIFCSPHIGHO2_12_FULL_54_23</name>
    <dbReference type="NCBI Taxonomy" id="1802397"/>
    <lineage>
        <taxon>Bacteria</taxon>
        <taxon>Candidatus Uhriibacteriota</taxon>
    </lineage>
</organism>
<feature type="active site" description="Proton acceptor" evidence="2">
    <location>
        <position position="120"/>
    </location>
</feature>
<dbReference type="Gene3D" id="3.90.1140.10">
    <property type="entry name" value="Cyclic phosphodiesterase"/>
    <property type="match status" value="1"/>
</dbReference>
<comment type="similarity">
    <text evidence="2">Belongs to the 2H phosphoesterase superfamily. ThpR family.</text>
</comment>
<dbReference type="PANTHER" id="PTHR35561:SF1">
    <property type="entry name" value="RNA 2',3'-CYCLIC PHOSPHODIESTERASE"/>
    <property type="match status" value="1"/>
</dbReference>
<dbReference type="InterPro" id="IPR004175">
    <property type="entry name" value="RNA_CPDase"/>
</dbReference>
<dbReference type="AlphaFoldDB" id="A0A1F7UH98"/>
<sequence length="174" mass="19705">MGKRIFLALPISRELKNEILSWERGFQNLPVRWLRGKNLHITLVPPWETDDSDKIVTLLNLKGATGIIELNFSRVTFGPNPREPRLIWAEGSTTPQLLKLKSALDVALGREPDPRPFKLHLTLARFRPENFHSCQSKTLNEAVAWRDTATSFVLMESHLLAGGADYEVLAEIPL</sequence>
<comment type="caution">
    <text evidence="3">The sequence shown here is derived from an EMBL/GenBank/DDBJ whole genome shotgun (WGS) entry which is preliminary data.</text>
</comment>
<dbReference type="HAMAP" id="MF_01940">
    <property type="entry name" value="RNA_CPDase"/>
    <property type="match status" value="1"/>
</dbReference>
<feature type="short sequence motif" description="HXTX 1" evidence="2">
    <location>
        <begin position="40"/>
        <end position="43"/>
    </location>
</feature>
<comment type="function">
    <text evidence="2">Hydrolyzes RNA 2',3'-cyclic phosphodiester to an RNA 2'-phosphomonoester.</text>
</comment>
<dbReference type="GO" id="GO:0016874">
    <property type="term" value="F:ligase activity"/>
    <property type="evidence" value="ECO:0007669"/>
    <property type="project" value="UniProtKB-KW"/>
</dbReference>
<dbReference type="EMBL" id="MGEF01000066">
    <property type="protein sequence ID" value="OGL77084.1"/>
    <property type="molecule type" value="Genomic_DNA"/>
</dbReference>
<feature type="short sequence motif" description="HXTX 2" evidence="2">
    <location>
        <begin position="120"/>
        <end position="123"/>
    </location>
</feature>
<reference evidence="3 4" key="1">
    <citation type="journal article" date="2016" name="Nat. Commun.">
        <title>Thousands of microbial genomes shed light on interconnected biogeochemical processes in an aquifer system.</title>
        <authorList>
            <person name="Anantharaman K."/>
            <person name="Brown C.T."/>
            <person name="Hug L.A."/>
            <person name="Sharon I."/>
            <person name="Castelle C.J."/>
            <person name="Probst A.J."/>
            <person name="Thomas B.C."/>
            <person name="Singh A."/>
            <person name="Wilkins M.J."/>
            <person name="Karaoz U."/>
            <person name="Brodie E.L."/>
            <person name="Williams K.H."/>
            <person name="Hubbard S.S."/>
            <person name="Banfield J.F."/>
        </authorList>
    </citation>
    <scope>NUCLEOTIDE SEQUENCE [LARGE SCALE GENOMIC DNA]</scope>
</reference>
<evidence type="ECO:0000256" key="1">
    <source>
        <dbReference type="ARBA" id="ARBA00022801"/>
    </source>
</evidence>
<proteinExistence type="inferred from homology"/>
<evidence type="ECO:0000313" key="3">
    <source>
        <dbReference type="EMBL" id="OGL77084.1"/>
    </source>
</evidence>
<name>A0A1F7UH98_9BACT</name>
<evidence type="ECO:0000313" key="4">
    <source>
        <dbReference type="Proteomes" id="UP000176604"/>
    </source>
</evidence>
<evidence type="ECO:0000256" key="2">
    <source>
        <dbReference type="HAMAP-Rule" id="MF_01940"/>
    </source>
</evidence>
<protein>
    <recommendedName>
        <fullName evidence="2">RNA 2',3'-cyclic phosphodiesterase</fullName>
        <shortName evidence="2">RNA 2',3'-CPDase</shortName>
        <ecNumber evidence="2">3.1.4.58</ecNumber>
    </recommendedName>
</protein>
<dbReference type="NCBIfam" id="TIGR02258">
    <property type="entry name" value="2_5_ligase"/>
    <property type="match status" value="1"/>
</dbReference>
<dbReference type="EC" id="3.1.4.58" evidence="2"/>
<dbReference type="SUPFAM" id="SSF55144">
    <property type="entry name" value="LigT-like"/>
    <property type="match status" value="1"/>
</dbReference>
<dbReference type="Pfam" id="PF13563">
    <property type="entry name" value="2_5_RNA_ligase2"/>
    <property type="match status" value="1"/>
</dbReference>
<dbReference type="STRING" id="1802397.A3J43_00190"/>
<comment type="catalytic activity">
    <reaction evidence="2">
        <text>a 3'-end 2',3'-cyclophospho-ribonucleotide-RNA + H2O = a 3'-end 2'-phospho-ribonucleotide-RNA + H(+)</text>
        <dbReference type="Rhea" id="RHEA:11828"/>
        <dbReference type="Rhea" id="RHEA-COMP:10464"/>
        <dbReference type="Rhea" id="RHEA-COMP:17353"/>
        <dbReference type="ChEBI" id="CHEBI:15377"/>
        <dbReference type="ChEBI" id="CHEBI:15378"/>
        <dbReference type="ChEBI" id="CHEBI:83064"/>
        <dbReference type="ChEBI" id="CHEBI:173113"/>
        <dbReference type="EC" id="3.1.4.58"/>
    </reaction>
</comment>
<keyword evidence="3" id="KW-0436">Ligase</keyword>
<dbReference type="PANTHER" id="PTHR35561">
    <property type="entry name" value="RNA 2',3'-CYCLIC PHOSPHODIESTERASE"/>
    <property type="match status" value="1"/>
</dbReference>
<accession>A0A1F7UH98</accession>
<dbReference type="GO" id="GO:0004113">
    <property type="term" value="F:2',3'-cyclic-nucleotide 3'-phosphodiesterase activity"/>
    <property type="evidence" value="ECO:0007669"/>
    <property type="project" value="InterPro"/>
</dbReference>
<feature type="active site" description="Proton donor" evidence="2">
    <location>
        <position position="40"/>
    </location>
</feature>
<dbReference type="GO" id="GO:0008664">
    <property type="term" value="F:RNA 2',3'-cyclic 3'-phosphodiesterase activity"/>
    <property type="evidence" value="ECO:0007669"/>
    <property type="project" value="UniProtKB-EC"/>
</dbReference>
<keyword evidence="1 2" id="KW-0378">Hydrolase</keyword>
<dbReference type="InterPro" id="IPR009097">
    <property type="entry name" value="Cyclic_Pdiesterase"/>
</dbReference>
<gene>
    <name evidence="3" type="ORF">A3J43_00190</name>
</gene>